<sequence>MIMSKELEEFLEQPPAWIAVIEAPPLAPTFKHSLGTIHETGIQWRTFTGWDEERSRSIPVIAPYQPGVSVKTLTAIKQDNKWFWEFEWVTKKSDKVDSLHRSYNP</sequence>
<proteinExistence type="predicted"/>
<dbReference type="Proteomes" id="UP000076925">
    <property type="component" value="Unassembled WGS sequence"/>
</dbReference>
<protein>
    <submittedName>
        <fullName evidence="1">Uncharacterized protein</fullName>
    </submittedName>
</protein>
<gene>
    <name evidence="1" type="ORF">WA1_18810</name>
</gene>
<dbReference type="EMBL" id="ANNX02000020">
    <property type="protein sequence ID" value="KYC42054.1"/>
    <property type="molecule type" value="Genomic_DNA"/>
</dbReference>
<keyword evidence="2" id="KW-1185">Reference proteome</keyword>
<accession>A0A139XBI2</accession>
<reference evidence="1 2" key="1">
    <citation type="journal article" date="2013" name="Genome Biol. Evol.">
        <title>Genomes of Stigonematalean cyanobacteria (subsection V) and the evolution of oxygenic photosynthesis from prokaryotes to plastids.</title>
        <authorList>
            <person name="Dagan T."/>
            <person name="Roettger M."/>
            <person name="Stucken K."/>
            <person name="Landan G."/>
            <person name="Koch R."/>
            <person name="Major P."/>
            <person name="Gould S.B."/>
            <person name="Goremykin V.V."/>
            <person name="Rippka R."/>
            <person name="Tandeau de Marsac N."/>
            <person name="Gugger M."/>
            <person name="Lockhart P.J."/>
            <person name="Allen J.F."/>
            <person name="Brune I."/>
            <person name="Maus I."/>
            <person name="Puhler A."/>
            <person name="Martin W.F."/>
        </authorList>
    </citation>
    <scope>NUCLEOTIDE SEQUENCE [LARGE SCALE GENOMIC DNA]</scope>
    <source>
        <strain evidence="1 2">PCC 7110</strain>
    </source>
</reference>
<dbReference type="AlphaFoldDB" id="A0A139XBI2"/>
<name>A0A139XBI2_9CYAN</name>
<evidence type="ECO:0000313" key="1">
    <source>
        <dbReference type="EMBL" id="KYC42054.1"/>
    </source>
</evidence>
<comment type="caution">
    <text evidence="1">The sequence shown here is derived from an EMBL/GenBank/DDBJ whole genome shotgun (WGS) entry which is preliminary data.</text>
</comment>
<organism evidence="1 2">
    <name type="scientific">Scytonema hofmannii PCC 7110</name>
    <dbReference type="NCBI Taxonomy" id="128403"/>
    <lineage>
        <taxon>Bacteria</taxon>
        <taxon>Bacillati</taxon>
        <taxon>Cyanobacteriota</taxon>
        <taxon>Cyanophyceae</taxon>
        <taxon>Nostocales</taxon>
        <taxon>Scytonemataceae</taxon>
        <taxon>Scytonema</taxon>
    </lineage>
</organism>
<evidence type="ECO:0000313" key="2">
    <source>
        <dbReference type="Proteomes" id="UP000076925"/>
    </source>
</evidence>